<accession>A0A3N4SCX2</accession>
<dbReference type="GO" id="GO:0016985">
    <property type="term" value="F:mannan endo-1,4-beta-mannosidase activity"/>
    <property type="evidence" value="ECO:0007669"/>
    <property type="project" value="InterPro"/>
</dbReference>
<keyword evidence="2 4" id="KW-0378">Hydrolase</keyword>
<evidence type="ECO:0000259" key="6">
    <source>
        <dbReference type="PROSITE" id="PS51764"/>
    </source>
</evidence>
<reference evidence="7 8" key="1">
    <citation type="submission" date="2018-11" db="EMBL/GenBank/DDBJ databases">
        <title>Sequencing the genomes of 1000 actinobacteria strains.</title>
        <authorList>
            <person name="Klenk H.-P."/>
        </authorList>
    </citation>
    <scope>NUCLEOTIDE SEQUENCE [LARGE SCALE GENOMIC DNA]</scope>
    <source>
        <strain evidence="7 8">DSM 44781</strain>
    </source>
</reference>
<dbReference type="GO" id="GO:0006080">
    <property type="term" value="P:substituted mannan metabolic process"/>
    <property type="evidence" value="ECO:0007669"/>
    <property type="project" value="InterPro"/>
</dbReference>
<evidence type="ECO:0000256" key="3">
    <source>
        <dbReference type="ARBA" id="ARBA00023295"/>
    </source>
</evidence>
<keyword evidence="3 4" id="KW-0326">Glycosidase</keyword>
<evidence type="ECO:0000256" key="4">
    <source>
        <dbReference type="PROSITE-ProRule" id="PRU01100"/>
    </source>
</evidence>
<sequence>MHWWSRGSGIRLRVWMTVNVVLLGALCWGVMAALRLDDMGPRYSGLGRPAAGPGMQQLIHPAPPPVPDKSVFATPNGKYFGVATPEAPWSSGEVDSIADKAGVRPTMTEYFVRWTADFDPKAVSRAYEHGTLPVISWEPWDGEDAGHTEQPTYALRTIIGGAHDDYIRRFAQGVAAQKWPVAIRFAHEMNGVWYPWSEAKNGNQKGEYVAAWKHIHDIFKEVGADNAIWVWSANIVRPVPNVDLASLYPGDDYVDWVGLTGYGTKNEATATETFGPTLDIIRKITKKPILITETGREPSTALKSKWTTDFFSWLNQQPDVLGFIWFERDTDNGGKADWRFDETPDSQRAFSTGIATVKLADGLGG</sequence>
<dbReference type="PROSITE" id="PS51764">
    <property type="entry name" value="GH26"/>
    <property type="match status" value="1"/>
</dbReference>
<keyword evidence="5" id="KW-0812">Transmembrane</keyword>
<feature type="transmembrane region" description="Helical" evidence="5">
    <location>
        <begin position="12"/>
        <end position="34"/>
    </location>
</feature>
<feature type="active site" description="Proton donor" evidence="4">
    <location>
        <position position="188"/>
    </location>
</feature>
<dbReference type="SUPFAM" id="SSF51445">
    <property type="entry name" value="(Trans)glycosidases"/>
    <property type="match status" value="1"/>
</dbReference>
<evidence type="ECO:0000256" key="1">
    <source>
        <dbReference type="ARBA" id="ARBA00007754"/>
    </source>
</evidence>
<dbReference type="Proteomes" id="UP000266906">
    <property type="component" value="Unassembled WGS sequence"/>
</dbReference>
<evidence type="ECO:0000313" key="7">
    <source>
        <dbReference type="EMBL" id="RPE34284.1"/>
    </source>
</evidence>
<dbReference type="Pfam" id="PF02156">
    <property type="entry name" value="Glyco_hydro_26"/>
    <property type="match status" value="1"/>
</dbReference>
<dbReference type="InterPro" id="IPR000805">
    <property type="entry name" value="Glyco_hydro_26"/>
</dbReference>
<protein>
    <submittedName>
        <fullName evidence="7">Beta-mannanase</fullName>
    </submittedName>
</protein>
<evidence type="ECO:0000256" key="2">
    <source>
        <dbReference type="ARBA" id="ARBA00022801"/>
    </source>
</evidence>
<keyword evidence="5" id="KW-1133">Transmembrane helix</keyword>
<evidence type="ECO:0000256" key="5">
    <source>
        <dbReference type="SAM" id="Phobius"/>
    </source>
</evidence>
<comment type="similarity">
    <text evidence="1 4">Belongs to the glycosyl hydrolase 26 family.</text>
</comment>
<dbReference type="InterPro" id="IPR017853">
    <property type="entry name" value="GH"/>
</dbReference>
<feature type="domain" description="GH26" evidence="6">
    <location>
        <begin position="61"/>
        <end position="353"/>
    </location>
</feature>
<proteinExistence type="inferred from homology"/>
<gene>
    <name evidence="7" type="ORF">EDD38_2599</name>
</gene>
<name>A0A3N4SCX2_9ACTN</name>
<dbReference type="EMBL" id="RKQG01000001">
    <property type="protein sequence ID" value="RPE34284.1"/>
    <property type="molecule type" value="Genomic_DNA"/>
</dbReference>
<dbReference type="InterPro" id="IPR022790">
    <property type="entry name" value="GH26_dom"/>
</dbReference>
<comment type="caution">
    <text evidence="7">The sequence shown here is derived from an EMBL/GenBank/DDBJ whole genome shotgun (WGS) entry which is preliminary data.</text>
</comment>
<dbReference type="PANTHER" id="PTHR40079">
    <property type="entry name" value="MANNAN ENDO-1,4-BETA-MANNOSIDASE E-RELATED"/>
    <property type="match status" value="1"/>
</dbReference>
<feature type="active site" description="Nucleophile" evidence="4">
    <location>
        <position position="293"/>
    </location>
</feature>
<dbReference type="Gene3D" id="3.20.20.80">
    <property type="entry name" value="Glycosidases"/>
    <property type="match status" value="1"/>
</dbReference>
<dbReference type="PANTHER" id="PTHR40079:SF4">
    <property type="entry name" value="GH26 DOMAIN-CONTAINING PROTEIN-RELATED"/>
    <property type="match status" value="1"/>
</dbReference>
<organism evidence="7 8">
    <name type="scientific">Kitasatospora cineracea</name>
    <dbReference type="NCBI Taxonomy" id="88074"/>
    <lineage>
        <taxon>Bacteria</taxon>
        <taxon>Bacillati</taxon>
        <taxon>Actinomycetota</taxon>
        <taxon>Actinomycetes</taxon>
        <taxon>Kitasatosporales</taxon>
        <taxon>Streptomycetaceae</taxon>
        <taxon>Kitasatospora</taxon>
    </lineage>
</organism>
<keyword evidence="5" id="KW-0472">Membrane</keyword>
<evidence type="ECO:0000313" key="8">
    <source>
        <dbReference type="Proteomes" id="UP000266906"/>
    </source>
</evidence>
<keyword evidence="8" id="KW-1185">Reference proteome</keyword>
<dbReference type="AlphaFoldDB" id="A0A3N4SCX2"/>